<sequence length="587" mass="64650">MHIHDVLIVGAGPCGLAIAARLHEHTPSATFTDDEHQRYHWIRKHGSKIPLRNRRKNKDQLPRSAPSPPSKLDMLVLDADGDQWMTKWDRLFSLFGIKHLRSPMFFHIDPSDRDALLAYAYAQNRSSELQCLPGCAGKEVSKHRKKKRLQARGGGGRVSQSGPDIDERDRKDYFTPSTSVFRAHCEDVARCYGLCGEKLVRQEKVVDIAFDEVDVLRDDDDNDDGAEHDSVISSSSFDLDSNTSSAPSKIFRISSDKGVHYARTVVLAIGPGNAPHVPEIRGLPSGTRHPGFSHAMHLPRFPPPSLEAKINRGNATNVLIVGGGLTSVQLADLALKKGVSKVWLLTRGAVKVKYFDIGLEWVGKFRNVKQAEFWSADSDDERLDMYLSARNGGSITPRYRKILNSLVNAGGVSLHTYTTLDSVSWDPVARTWRTSLRCCPPPPSKYSEDECPTPFPSREDPSPPPFDYIVFATGMQSDIRTIPFLSSLQKKHPVTCAGGLPCLTEDMMWSDDVPLFVTGRFAGLRIGPGAPNLVGARIGAERVAWGVEDYLGRGGKGGGESVDGERIEDWSAARSNRFEGLGDVGGE</sequence>
<feature type="region of interest" description="Disordered" evidence="1">
    <location>
        <begin position="217"/>
        <end position="244"/>
    </location>
</feature>
<feature type="region of interest" description="Disordered" evidence="1">
    <location>
        <begin position="442"/>
        <end position="462"/>
    </location>
</feature>
<dbReference type="SUPFAM" id="SSF51905">
    <property type="entry name" value="FAD/NAD(P)-binding domain"/>
    <property type="match status" value="1"/>
</dbReference>
<feature type="region of interest" description="Disordered" evidence="1">
    <location>
        <begin position="52"/>
        <end position="71"/>
    </location>
</feature>
<name>A0A9W4U6G1_9PLEO</name>
<dbReference type="InterPro" id="IPR036188">
    <property type="entry name" value="FAD/NAD-bd_sf"/>
</dbReference>
<dbReference type="Gene3D" id="3.50.50.60">
    <property type="entry name" value="FAD/NAD(P)-binding domain"/>
    <property type="match status" value="1"/>
</dbReference>
<protein>
    <submittedName>
        <fullName evidence="2">Uncharacterized protein</fullName>
    </submittedName>
</protein>
<dbReference type="OrthoDB" id="76038at2759"/>
<evidence type="ECO:0000256" key="1">
    <source>
        <dbReference type="SAM" id="MobiDB-lite"/>
    </source>
</evidence>
<organism evidence="2 3">
    <name type="scientific">Periconia digitata</name>
    <dbReference type="NCBI Taxonomy" id="1303443"/>
    <lineage>
        <taxon>Eukaryota</taxon>
        <taxon>Fungi</taxon>
        <taxon>Dikarya</taxon>
        <taxon>Ascomycota</taxon>
        <taxon>Pezizomycotina</taxon>
        <taxon>Dothideomycetes</taxon>
        <taxon>Pleosporomycetidae</taxon>
        <taxon>Pleosporales</taxon>
        <taxon>Massarineae</taxon>
        <taxon>Periconiaceae</taxon>
        <taxon>Periconia</taxon>
    </lineage>
</organism>
<gene>
    <name evidence="2" type="ORF">PDIGIT_LOCUS2265</name>
</gene>
<comment type="caution">
    <text evidence="2">The sequence shown here is derived from an EMBL/GenBank/DDBJ whole genome shotgun (WGS) entry which is preliminary data.</text>
</comment>
<evidence type="ECO:0000313" key="2">
    <source>
        <dbReference type="EMBL" id="CAI6285025.1"/>
    </source>
</evidence>
<dbReference type="PANTHER" id="PTHR38663">
    <property type="match status" value="1"/>
</dbReference>
<keyword evidence="3" id="KW-1185">Reference proteome</keyword>
<dbReference type="PANTHER" id="PTHR38663:SF1">
    <property type="entry name" value="L-ORNITHINE N(5)-MONOOXYGENASE"/>
    <property type="match status" value="1"/>
</dbReference>
<accession>A0A9W4U6G1</accession>
<dbReference type="EMBL" id="CAOQHR010000001">
    <property type="protein sequence ID" value="CAI6285025.1"/>
    <property type="molecule type" value="Genomic_DNA"/>
</dbReference>
<dbReference type="Proteomes" id="UP001152607">
    <property type="component" value="Unassembled WGS sequence"/>
</dbReference>
<feature type="region of interest" description="Disordered" evidence="1">
    <location>
        <begin position="144"/>
        <end position="169"/>
    </location>
</feature>
<reference evidence="2" key="1">
    <citation type="submission" date="2023-01" db="EMBL/GenBank/DDBJ databases">
        <authorList>
            <person name="Van Ghelder C."/>
            <person name="Rancurel C."/>
        </authorList>
    </citation>
    <scope>NUCLEOTIDE SEQUENCE</scope>
    <source>
        <strain evidence="2">CNCM I-4278</strain>
    </source>
</reference>
<feature type="compositionally biased region" description="Low complexity" evidence="1">
    <location>
        <begin position="231"/>
        <end position="244"/>
    </location>
</feature>
<evidence type="ECO:0000313" key="3">
    <source>
        <dbReference type="Proteomes" id="UP001152607"/>
    </source>
</evidence>
<proteinExistence type="predicted"/>
<dbReference type="AlphaFoldDB" id="A0A9W4U6G1"/>